<sequence>MMKVNLISLVLCLPHLLVISVLHFTQEASLSPTEKLTTALDLRLSHTTSETLRPSGSTTETQPGWTEAMFNTHAASLAQIKDSGGTTEEGDLVKSIIFPNPVTSGNTIKGRATVDGTRQEAETRSLHVTNHSEPDQRRTLPGVTTATPPDNSTPEITRELNSPSSTGTLANGTGNSTRLAARLFYESQKDQQTTTDKGLMSVSSATTIENNSREHSSLLTSASSSRTTASNRSKHTSSSSAIAASVPPAHTVTVPGEYENYKAGDNVKEPSNSNKSRTLDTIDQADLLFNQRSFSAQGTRLSNATNYTVYDHIDREHTASPECEETPSSWMQGTSKLACFIILWALAMAASVFLSLSIFLWVRMSVQKGTKRIREGEGRRERASVATLENLWSNQTTSVEERVEFWYANGTTLGHNQQGRERERLRREKWRERERERECDSLWIQPKVTVGDITDFWYAKGRTMPDESTDHSLLETCV</sequence>
<name>A0ACC2FF73_DALPE</name>
<organism evidence="1 2">
    <name type="scientific">Dallia pectoralis</name>
    <name type="common">Alaska blackfish</name>
    <dbReference type="NCBI Taxonomy" id="75939"/>
    <lineage>
        <taxon>Eukaryota</taxon>
        <taxon>Metazoa</taxon>
        <taxon>Chordata</taxon>
        <taxon>Craniata</taxon>
        <taxon>Vertebrata</taxon>
        <taxon>Euteleostomi</taxon>
        <taxon>Actinopterygii</taxon>
        <taxon>Neopterygii</taxon>
        <taxon>Teleostei</taxon>
        <taxon>Protacanthopterygii</taxon>
        <taxon>Esociformes</taxon>
        <taxon>Umbridae</taxon>
        <taxon>Dallia</taxon>
    </lineage>
</organism>
<dbReference type="Proteomes" id="UP001157502">
    <property type="component" value="Chromosome 29"/>
</dbReference>
<gene>
    <name evidence="1" type="ORF">DPEC_G00310230</name>
</gene>
<evidence type="ECO:0000313" key="2">
    <source>
        <dbReference type="Proteomes" id="UP001157502"/>
    </source>
</evidence>
<keyword evidence="2" id="KW-1185">Reference proteome</keyword>
<reference evidence="1" key="1">
    <citation type="submission" date="2021-05" db="EMBL/GenBank/DDBJ databases">
        <authorList>
            <person name="Pan Q."/>
            <person name="Jouanno E."/>
            <person name="Zahm M."/>
            <person name="Klopp C."/>
            <person name="Cabau C."/>
            <person name="Louis A."/>
            <person name="Berthelot C."/>
            <person name="Parey E."/>
            <person name="Roest Crollius H."/>
            <person name="Montfort J."/>
            <person name="Robinson-Rechavi M."/>
            <person name="Bouchez O."/>
            <person name="Lampietro C."/>
            <person name="Lopez Roques C."/>
            <person name="Donnadieu C."/>
            <person name="Postlethwait J."/>
            <person name="Bobe J."/>
            <person name="Dillon D."/>
            <person name="Chandos A."/>
            <person name="von Hippel F."/>
            <person name="Guiguen Y."/>
        </authorList>
    </citation>
    <scope>NUCLEOTIDE SEQUENCE</scope>
    <source>
        <strain evidence="1">YG-Jan2019</strain>
    </source>
</reference>
<accession>A0ACC2FF73</accession>
<proteinExistence type="predicted"/>
<evidence type="ECO:0000313" key="1">
    <source>
        <dbReference type="EMBL" id="KAJ7989992.1"/>
    </source>
</evidence>
<protein>
    <submittedName>
        <fullName evidence="1">Uncharacterized protein</fullName>
    </submittedName>
</protein>
<dbReference type="EMBL" id="CM055756">
    <property type="protein sequence ID" value="KAJ7989992.1"/>
    <property type="molecule type" value="Genomic_DNA"/>
</dbReference>
<comment type="caution">
    <text evidence="1">The sequence shown here is derived from an EMBL/GenBank/DDBJ whole genome shotgun (WGS) entry which is preliminary data.</text>
</comment>